<reference evidence="3" key="1">
    <citation type="journal article" date="2019" name="Int. J. Syst. Evol. Microbiol.">
        <title>The Global Catalogue of Microorganisms (GCM) 10K type strain sequencing project: providing services to taxonomists for standard genome sequencing and annotation.</title>
        <authorList>
            <consortium name="The Broad Institute Genomics Platform"/>
            <consortium name="The Broad Institute Genome Sequencing Center for Infectious Disease"/>
            <person name="Wu L."/>
            <person name="Ma J."/>
        </authorList>
    </citation>
    <scope>NUCLEOTIDE SEQUENCE [LARGE SCALE GENOMIC DNA]</scope>
    <source>
        <strain evidence="3">NBRC 105830</strain>
    </source>
</reference>
<dbReference type="Pfam" id="PF00459">
    <property type="entry name" value="Inositol_P"/>
    <property type="match status" value="1"/>
</dbReference>
<feature type="region of interest" description="Disordered" evidence="1">
    <location>
        <begin position="310"/>
        <end position="361"/>
    </location>
</feature>
<accession>A0ABQ6HPP8</accession>
<dbReference type="Gene3D" id="3.20.20.190">
    <property type="entry name" value="Phosphatidylinositol (PI) phosphodiesterase"/>
    <property type="match status" value="1"/>
</dbReference>
<name>A0ABQ6HPP8_9MICO</name>
<feature type="compositionally biased region" description="Basic and acidic residues" evidence="1">
    <location>
        <begin position="329"/>
        <end position="338"/>
    </location>
</feature>
<dbReference type="Gene3D" id="3.30.540.10">
    <property type="entry name" value="Fructose-1,6-Bisphosphatase, subunit A, domain 1"/>
    <property type="match status" value="1"/>
</dbReference>
<proteinExistence type="predicted"/>
<comment type="caution">
    <text evidence="2">The sequence shown here is derived from an EMBL/GenBank/DDBJ whole genome shotgun (WGS) entry which is preliminary data.</text>
</comment>
<evidence type="ECO:0000256" key="1">
    <source>
        <dbReference type="SAM" id="MobiDB-lite"/>
    </source>
</evidence>
<dbReference type="Proteomes" id="UP001157109">
    <property type="component" value="Unassembled WGS sequence"/>
</dbReference>
<dbReference type="InterPro" id="IPR000760">
    <property type="entry name" value="Inositol_monophosphatase-like"/>
</dbReference>
<dbReference type="PANTHER" id="PTHR20854">
    <property type="entry name" value="INOSITOL MONOPHOSPHATASE"/>
    <property type="match status" value="1"/>
</dbReference>
<dbReference type="InterPro" id="IPR017946">
    <property type="entry name" value="PLC-like_Pdiesterase_TIM-brl"/>
</dbReference>
<sequence length="361" mass="37179">MAELRPTYLNSPGDELVPADVARCHALGLKLSVWTIDDAGAMQLLIALGADSITTNRMGLLRRVNELAAADHPADPVDPSLTRARDVALALAGFAVRRAAAGPGRIDAKPAARAGDDEVVTDVDVDIETRVREVIGAAFPEHAVVGEEAGGEPAEWTWFCDPVDGTTNFAAGLGISAFSLCLVHNGAPVVGVVANLLTGEIVDAVAGGGVRVAGLPWTRLDARLDGGVVLTELAGLRRWPGQAELEDAAAEAGACVRVLGSGTWSTTQAALGRAAVCVIDAFHSLDHGAAALVAAELGCWHGALDTGASVPADGPPPGGVSTGGTPTDGTRRLPERRPFAVGSSEHVAHLTRRLRNPKESR</sequence>
<organism evidence="2 3">
    <name type="scientific">Arsenicicoccus piscis</name>
    <dbReference type="NCBI Taxonomy" id="673954"/>
    <lineage>
        <taxon>Bacteria</taxon>
        <taxon>Bacillati</taxon>
        <taxon>Actinomycetota</taxon>
        <taxon>Actinomycetes</taxon>
        <taxon>Micrococcales</taxon>
        <taxon>Intrasporangiaceae</taxon>
        <taxon>Arsenicicoccus</taxon>
    </lineage>
</organism>
<protein>
    <recommendedName>
        <fullName evidence="4">Inositol monophosphatase</fullName>
    </recommendedName>
</protein>
<dbReference type="PANTHER" id="PTHR20854:SF4">
    <property type="entry name" value="INOSITOL-1-MONOPHOSPHATASE-RELATED"/>
    <property type="match status" value="1"/>
</dbReference>
<dbReference type="EMBL" id="BSUJ01000001">
    <property type="protein sequence ID" value="GMA19643.1"/>
    <property type="molecule type" value="Genomic_DNA"/>
</dbReference>
<evidence type="ECO:0000313" key="3">
    <source>
        <dbReference type="Proteomes" id="UP001157109"/>
    </source>
</evidence>
<dbReference type="SUPFAM" id="SSF56655">
    <property type="entry name" value="Carbohydrate phosphatase"/>
    <property type="match status" value="1"/>
</dbReference>
<evidence type="ECO:0000313" key="2">
    <source>
        <dbReference type="EMBL" id="GMA19643.1"/>
    </source>
</evidence>
<evidence type="ECO:0008006" key="4">
    <source>
        <dbReference type="Google" id="ProtNLM"/>
    </source>
</evidence>
<gene>
    <name evidence="2" type="ORF">GCM10025862_16640</name>
</gene>
<dbReference type="SUPFAM" id="SSF51695">
    <property type="entry name" value="PLC-like phosphodiesterases"/>
    <property type="match status" value="1"/>
</dbReference>
<dbReference type="PRINTS" id="PR00377">
    <property type="entry name" value="IMPHPHTASES"/>
</dbReference>
<keyword evidence="3" id="KW-1185">Reference proteome</keyword>